<dbReference type="GO" id="GO:0016887">
    <property type="term" value="F:ATP hydrolysis activity"/>
    <property type="evidence" value="ECO:0007669"/>
    <property type="project" value="InterPro"/>
</dbReference>
<dbReference type="PANTHER" id="PTHR48040:SF42">
    <property type="entry name" value="ABC TRANSPORTER DOMAIN-CONTAINING PROTEIN"/>
    <property type="match status" value="1"/>
</dbReference>
<evidence type="ECO:0000259" key="11">
    <source>
        <dbReference type="PROSITE" id="PS50893"/>
    </source>
</evidence>
<dbReference type="InterPro" id="IPR029481">
    <property type="entry name" value="ABC_trans_N"/>
</dbReference>
<dbReference type="InterPro" id="IPR043926">
    <property type="entry name" value="ABCG_dom"/>
</dbReference>
<feature type="transmembrane region" description="Helical" evidence="10">
    <location>
        <begin position="536"/>
        <end position="557"/>
    </location>
</feature>
<evidence type="ECO:0000256" key="7">
    <source>
        <dbReference type="ARBA" id="ARBA00022840"/>
    </source>
</evidence>
<dbReference type="GO" id="GO:0140359">
    <property type="term" value="F:ABC-type transporter activity"/>
    <property type="evidence" value="ECO:0007669"/>
    <property type="project" value="InterPro"/>
</dbReference>
<keyword evidence="8 10" id="KW-1133">Transmembrane helix</keyword>
<dbReference type="CDD" id="cd03232">
    <property type="entry name" value="ABCG_PDR_domain2"/>
    <property type="match status" value="1"/>
</dbReference>
<feature type="transmembrane region" description="Helical" evidence="10">
    <location>
        <begin position="1417"/>
        <end position="1440"/>
    </location>
</feature>
<gene>
    <name evidence="12" type="ORF">J1N35_017544</name>
</gene>
<dbReference type="InterPro" id="IPR003439">
    <property type="entry name" value="ABC_transporter-like_ATP-bd"/>
</dbReference>
<dbReference type="InterPro" id="IPR034003">
    <property type="entry name" value="ABCG_PDR_2"/>
</dbReference>
<reference evidence="12 13" key="1">
    <citation type="journal article" date="2021" name="Plant Biotechnol. J.">
        <title>Multi-omics assisted identification of the key and species-specific regulatory components of drought-tolerant mechanisms in Gossypium stocksii.</title>
        <authorList>
            <person name="Yu D."/>
            <person name="Ke L."/>
            <person name="Zhang D."/>
            <person name="Wu Y."/>
            <person name="Sun Y."/>
            <person name="Mei J."/>
            <person name="Sun J."/>
            <person name="Sun Y."/>
        </authorList>
    </citation>
    <scope>NUCLEOTIDE SEQUENCE [LARGE SCALE GENOMIC DNA]</scope>
    <source>
        <strain evidence="13">cv. E1</strain>
        <tissue evidence="12">Leaf</tissue>
    </source>
</reference>
<comment type="subcellular location">
    <subcellularLocation>
        <location evidence="1">Membrane</location>
        <topology evidence="1">Multi-pass membrane protein</topology>
    </subcellularLocation>
</comment>
<evidence type="ECO:0000256" key="10">
    <source>
        <dbReference type="SAM" id="Phobius"/>
    </source>
</evidence>
<feature type="transmembrane region" description="Helical" evidence="10">
    <location>
        <begin position="1309"/>
        <end position="1330"/>
    </location>
</feature>
<dbReference type="FunFam" id="3.40.50.300:FF:000179">
    <property type="entry name" value="ABC transporter G family member 34"/>
    <property type="match status" value="1"/>
</dbReference>
<dbReference type="Gene3D" id="3.40.50.300">
    <property type="entry name" value="P-loop containing nucleotide triphosphate hydrolases"/>
    <property type="match status" value="2"/>
</dbReference>
<accession>A0A9D3VNE9</accession>
<dbReference type="FunFam" id="3.40.50.300:FF:000059">
    <property type="entry name" value="ABC transporter G family member 40"/>
    <property type="match status" value="1"/>
</dbReference>
<evidence type="ECO:0000256" key="4">
    <source>
        <dbReference type="ARBA" id="ARBA00022692"/>
    </source>
</evidence>
<dbReference type="SUPFAM" id="SSF52540">
    <property type="entry name" value="P-loop containing nucleoside triphosphate hydrolases"/>
    <property type="match status" value="2"/>
</dbReference>
<feature type="transmembrane region" description="Helical" evidence="10">
    <location>
        <begin position="632"/>
        <end position="648"/>
    </location>
</feature>
<dbReference type="EMBL" id="JAIQCV010000006">
    <property type="protein sequence ID" value="KAH1090287.1"/>
    <property type="molecule type" value="Genomic_DNA"/>
</dbReference>
<evidence type="ECO:0000256" key="6">
    <source>
        <dbReference type="ARBA" id="ARBA00022741"/>
    </source>
</evidence>
<evidence type="ECO:0000256" key="3">
    <source>
        <dbReference type="ARBA" id="ARBA00022448"/>
    </source>
</evidence>
<sequence>MASALAGDDLLARSMSSGRSYRSWTSASFREVWQAPPEAFGRSGRQDEEEEELRWAAIERLPTYDRLRKGMLTHILDNGKVVHHEVDVAKLGMQAKKQLMASMLKVVEEDNEKFLRRLRDRTDRVGIEIPTIEVRFQHLKVEGDVYVGSRALPTLLNVTLNTIESILGLLRLAPSKKRKNQILKDVGGIVKPSRMTLLLGPPGAGKTTLLMALAGKLDRDLRSSGKITYCGHELNEFVPQRTCAYISQHDLHYGEMTVRETLDFSGRCLGVGTRYEMLSELSRREKEVGIKPDPEIDAFMKATAVVGQETSLVTDYILKILGLDICADIMVGDDMRRGISGGQKKRVTTGEMLVGPAKALFMDEISTGLDSSTTFQICKLMRQMVHIMDVTMIISLLQPAPEIFDLFDDVIVLSEGQIVYQGPRESVLDFFEFMGFKCPERKGIADFLQEVTSKKDQQQYWFQKSLPYGYVSVSDFVNGFSCFRIGQQLSMDLKVPYDKTNTHPAALVTKKYGISNWELFKACFAREWLIMKRNSFVYIFKTVQITIMSLIALTVFLRTEMPVGSLENGQKFFGALFFSLINVMFNGTAELAMTVFRLPVFYKQRDFLFYPAWAFGLPIWVLRIPLSLMESGIWIALTYYTIGFAPAASRFFRQFLAFFGIHQMALSLFRFIAAIGRTEVVANTLGTFTLLLVFVLGGFIIAKNDIEPWMIWGYYVSPMMYGQNAIVMNEFLDERWSANNTDPRIDAPTVGKVLLKTRGFFTEEYWFWICVGALFAFSFVFNILFIGALTFLNPLGGSKAVVVDEDEKKTKNPYSGGKIPEGIHMKARNSSNNSRKGMVLPFQPLSLAFNHVNYYVDMPAEMKTQGIEVDRLQLLRDVSGAFKPGILTALVGVSGAGKTTLMDVLAGRKTGGYIEGHVSISGYTKNQATFARVSGYCEQNDIHSPHVTVYESLLYSAWLRLTSNTDTSTRKMFVEEVMELVELKPLRNALVGLPGIDGLSTEQRKRLTIAVELVANPSIIFMDEPTSGLDARAAAIVMRTVRNTVDTGRTVVCTIHQPSIDIFEAFDELLLMKRGGQVIYSGPLGHHSHELIEYFEAVQGVPKIRNGYNPATWMLEVSSPSVEAQLDVDFADIYANSSLYRMNQELIKKLSAPAPGTKDLFFPTQYSQPFLTQCKACFWKQHWSYWRNPQYNAIRFFMTTVIGILFGIIFWDKGQKISRQQDLMNLLGAMYSAVLFLGATNAAAVQSVVAIERTVFYRERAAGMYSELPYAFAQVAIEIIYTAIQTLIYTLLIYSMICFEWTPVKFLWFYYYILTCFIYFTLYGMMVVALTPGHQIAAIVMSFFLSFWNLFSGFLIPRTQIPIWWRWYYWASPVAWTLYGLVTSQVGDKDGPFEVPGRQNMTVKGFLKEDLGFEYSFLPAVAVAHVGWCFLFFFVFAYGIRFLNYQRR</sequence>
<comment type="caution">
    <text evidence="12">The sequence shown here is derived from an EMBL/GenBank/DDBJ whole genome shotgun (WGS) entry which is preliminary data.</text>
</comment>
<keyword evidence="4 10" id="KW-0812">Transmembrane</keyword>
<feature type="transmembrane region" description="Helical" evidence="10">
    <location>
        <begin position="607"/>
        <end position="626"/>
    </location>
</feature>
<evidence type="ECO:0000256" key="1">
    <source>
        <dbReference type="ARBA" id="ARBA00004141"/>
    </source>
</evidence>
<evidence type="ECO:0000313" key="13">
    <source>
        <dbReference type="Proteomes" id="UP000828251"/>
    </source>
</evidence>
<dbReference type="Proteomes" id="UP000828251">
    <property type="component" value="Unassembled WGS sequence"/>
</dbReference>
<dbReference type="Pfam" id="PF14510">
    <property type="entry name" value="ABC_trans_N"/>
    <property type="match status" value="1"/>
</dbReference>
<keyword evidence="5" id="KW-0677">Repeat</keyword>
<dbReference type="InterPro" id="IPR013525">
    <property type="entry name" value="ABC2_TM"/>
</dbReference>
<dbReference type="GO" id="GO:0016020">
    <property type="term" value="C:membrane"/>
    <property type="evidence" value="ECO:0007669"/>
    <property type="project" value="UniProtKB-SubCell"/>
</dbReference>
<proteinExistence type="inferred from homology"/>
<name>A0A9D3VNE9_9ROSI</name>
<keyword evidence="7" id="KW-0067">ATP-binding</keyword>
<keyword evidence="6" id="KW-0547">Nucleotide-binding</keyword>
<dbReference type="PROSITE" id="PS50893">
    <property type="entry name" value="ABC_TRANSPORTER_2"/>
    <property type="match status" value="2"/>
</dbReference>
<feature type="domain" description="ABC transporter" evidence="11">
    <location>
        <begin position="167"/>
        <end position="440"/>
    </location>
</feature>
<dbReference type="Pfam" id="PF08370">
    <property type="entry name" value="PDR_assoc"/>
    <property type="match status" value="1"/>
</dbReference>
<feature type="transmembrane region" description="Helical" evidence="10">
    <location>
        <begin position="765"/>
        <end position="792"/>
    </location>
</feature>
<feature type="domain" description="ABC transporter" evidence="11">
    <location>
        <begin position="847"/>
        <end position="1100"/>
    </location>
</feature>
<dbReference type="InterPro" id="IPR003593">
    <property type="entry name" value="AAA+_ATPase"/>
</dbReference>
<dbReference type="InterPro" id="IPR027417">
    <property type="entry name" value="P-loop_NTPase"/>
</dbReference>
<dbReference type="OrthoDB" id="66620at2759"/>
<feature type="transmembrane region" description="Helical" evidence="10">
    <location>
        <begin position="655"/>
        <end position="675"/>
    </location>
</feature>
<dbReference type="Pfam" id="PF19055">
    <property type="entry name" value="ABC2_membrane_7"/>
    <property type="match status" value="1"/>
</dbReference>
<dbReference type="GO" id="GO:0005524">
    <property type="term" value="F:ATP binding"/>
    <property type="evidence" value="ECO:0007669"/>
    <property type="project" value="UniProtKB-KW"/>
</dbReference>
<dbReference type="Pfam" id="PF00005">
    <property type="entry name" value="ABC_tran"/>
    <property type="match status" value="2"/>
</dbReference>
<evidence type="ECO:0000313" key="12">
    <source>
        <dbReference type="EMBL" id="KAH1090287.1"/>
    </source>
</evidence>
<dbReference type="InterPro" id="IPR013581">
    <property type="entry name" value="PDR_assoc"/>
</dbReference>
<protein>
    <recommendedName>
        <fullName evidence="11">ABC transporter domain-containing protein</fullName>
    </recommendedName>
</protein>
<keyword evidence="3" id="KW-0813">Transport</keyword>
<feature type="transmembrane region" description="Helical" evidence="10">
    <location>
        <begin position="1336"/>
        <end position="1355"/>
    </location>
</feature>
<organism evidence="12 13">
    <name type="scientific">Gossypium stocksii</name>
    <dbReference type="NCBI Taxonomy" id="47602"/>
    <lineage>
        <taxon>Eukaryota</taxon>
        <taxon>Viridiplantae</taxon>
        <taxon>Streptophyta</taxon>
        <taxon>Embryophyta</taxon>
        <taxon>Tracheophyta</taxon>
        <taxon>Spermatophyta</taxon>
        <taxon>Magnoliopsida</taxon>
        <taxon>eudicotyledons</taxon>
        <taxon>Gunneridae</taxon>
        <taxon>Pentapetalae</taxon>
        <taxon>rosids</taxon>
        <taxon>malvids</taxon>
        <taxon>Malvales</taxon>
        <taxon>Malvaceae</taxon>
        <taxon>Malvoideae</taxon>
        <taxon>Gossypium</taxon>
    </lineage>
</organism>
<evidence type="ECO:0000256" key="2">
    <source>
        <dbReference type="ARBA" id="ARBA00006012"/>
    </source>
</evidence>
<keyword evidence="9 10" id="KW-0472">Membrane</keyword>
<evidence type="ECO:0000256" key="5">
    <source>
        <dbReference type="ARBA" id="ARBA00022737"/>
    </source>
</evidence>
<dbReference type="SMART" id="SM00382">
    <property type="entry name" value="AAA"/>
    <property type="match status" value="2"/>
</dbReference>
<dbReference type="PANTHER" id="PTHR48040">
    <property type="entry name" value="PLEIOTROPIC DRUG RESISTANCE PROTEIN 1-LIKE ISOFORM X1"/>
    <property type="match status" value="1"/>
</dbReference>
<evidence type="ECO:0000256" key="8">
    <source>
        <dbReference type="ARBA" id="ARBA00022989"/>
    </source>
</evidence>
<evidence type="ECO:0000256" key="9">
    <source>
        <dbReference type="ARBA" id="ARBA00023136"/>
    </source>
</evidence>
<feature type="transmembrane region" description="Helical" evidence="10">
    <location>
        <begin position="1367"/>
        <end position="1386"/>
    </location>
</feature>
<dbReference type="InterPro" id="IPR034001">
    <property type="entry name" value="ABCG_PDR_1"/>
</dbReference>
<comment type="similarity">
    <text evidence="2">Belongs to the ABC transporter superfamily. ABCG family. PDR (TC 3.A.1.205) subfamily.</text>
</comment>
<feature type="transmembrane region" description="Helical" evidence="10">
    <location>
        <begin position="572"/>
        <end position="595"/>
    </location>
</feature>
<feature type="transmembrane region" description="Helical" evidence="10">
    <location>
        <begin position="1223"/>
        <end position="1251"/>
    </location>
</feature>
<feature type="transmembrane region" description="Helical" evidence="10">
    <location>
        <begin position="1193"/>
        <end position="1211"/>
    </location>
</feature>
<dbReference type="Pfam" id="PF01061">
    <property type="entry name" value="ABC2_membrane"/>
    <property type="match status" value="2"/>
</dbReference>
<dbReference type="CDD" id="cd03233">
    <property type="entry name" value="ABCG_PDR_domain1"/>
    <property type="match status" value="1"/>
</dbReference>
<feature type="transmembrane region" description="Helical" evidence="10">
    <location>
        <begin position="681"/>
        <end position="702"/>
    </location>
</feature>
<feature type="transmembrane region" description="Helical" evidence="10">
    <location>
        <begin position="1271"/>
        <end position="1297"/>
    </location>
</feature>
<keyword evidence="13" id="KW-1185">Reference proteome</keyword>